<dbReference type="AlphaFoldDB" id="A0A399EEB2"/>
<dbReference type="OrthoDB" id="9798407at2"/>
<evidence type="ECO:0000259" key="1">
    <source>
        <dbReference type="Pfam" id="PF01261"/>
    </source>
</evidence>
<comment type="caution">
    <text evidence="2">The sequence shown here is derived from an EMBL/GenBank/DDBJ whole genome shotgun (WGS) entry which is preliminary data.</text>
</comment>
<accession>A0A399EEB2</accession>
<dbReference type="Gene3D" id="3.20.20.150">
    <property type="entry name" value="Divalent-metal-dependent TIM barrel enzymes"/>
    <property type="match status" value="1"/>
</dbReference>
<dbReference type="InterPro" id="IPR050312">
    <property type="entry name" value="IolE/XylAMocC-like"/>
</dbReference>
<name>A0A399EEB2_9DEIN</name>
<proteinExistence type="predicted"/>
<organism evidence="2 3">
    <name type="scientific">Calidithermus terrae</name>
    <dbReference type="NCBI Taxonomy" id="1408545"/>
    <lineage>
        <taxon>Bacteria</taxon>
        <taxon>Thermotogati</taxon>
        <taxon>Deinococcota</taxon>
        <taxon>Deinococci</taxon>
        <taxon>Thermales</taxon>
        <taxon>Thermaceae</taxon>
        <taxon>Calidithermus</taxon>
    </lineage>
</organism>
<evidence type="ECO:0000313" key="2">
    <source>
        <dbReference type="EMBL" id="RIH81320.1"/>
    </source>
</evidence>
<dbReference type="InterPro" id="IPR013022">
    <property type="entry name" value="Xyl_isomerase-like_TIM-brl"/>
</dbReference>
<reference evidence="2 3" key="1">
    <citation type="submission" date="2018-08" db="EMBL/GenBank/DDBJ databases">
        <title>Meiothermus terrae DSM 26712 genome sequencing project.</title>
        <authorList>
            <person name="Da Costa M.S."/>
            <person name="Albuquerque L."/>
            <person name="Raposo P."/>
            <person name="Froufe H.J.C."/>
            <person name="Barroso C.S."/>
            <person name="Egas C."/>
        </authorList>
    </citation>
    <scope>NUCLEOTIDE SEQUENCE [LARGE SCALE GENOMIC DNA]</scope>
    <source>
        <strain evidence="2 3">DSM 26712</strain>
    </source>
</reference>
<gene>
    <name evidence="2" type="ORF">Mterra_03242</name>
</gene>
<dbReference type="InterPro" id="IPR036237">
    <property type="entry name" value="Xyl_isomerase-like_sf"/>
</dbReference>
<keyword evidence="3" id="KW-1185">Reference proteome</keyword>
<dbReference type="PANTHER" id="PTHR12110:SF41">
    <property type="entry name" value="INOSOSE DEHYDRATASE"/>
    <property type="match status" value="1"/>
</dbReference>
<evidence type="ECO:0000313" key="3">
    <source>
        <dbReference type="Proteomes" id="UP000265715"/>
    </source>
</evidence>
<dbReference type="EMBL" id="QXDL01000184">
    <property type="protein sequence ID" value="RIH81320.1"/>
    <property type="molecule type" value="Genomic_DNA"/>
</dbReference>
<sequence>MKIGIQLYSVRDALAQDFEGTLERLAAFGYEGVESFGQFRSAGETRQVLDGLGLEALGRHAAFEALVQGLEGELEFCLELGAPYLVCAWSKAGAAWPWPRVAEELGRMAERAEAHGLKFAYHNHAHELLERVEGAPALDLLLAQPRVHAELDVAWLHAGGVDPAQYVRRYAARTPLLHVKDVARKGERWETVELGHGEVNLSAALAAAQPRWLVVEQDHSPDPLGSARRNLEALRELL</sequence>
<protein>
    <submittedName>
        <fullName evidence="2">Myo-inosose-2 dehydratase</fullName>
    </submittedName>
</protein>
<feature type="domain" description="Xylose isomerase-like TIM barrel" evidence="1">
    <location>
        <begin position="23"/>
        <end position="236"/>
    </location>
</feature>
<dbReference type="SUPFAM" id="SSF51658">
    <property type="entry name" value="Xylose isomerase-like"/>
    <property type="match status" value="1"/>
</dbReference>
<dbReference type="RefSeq" id="WP_119316170.1">
    <property type="nucleotide sequence ID" value="NZ_QXDL01000184.1"/>
</dbReference>
<dbReference type="Pfam" id="PF01261">
    <property type="entry name" value="AP_endonuc_2"/>
    <property type="match status" value="1"/>
</dbReference>
<dbReference type="Proteomes" id="UP000265715">
    <property type="component" value="Unassembled WGS sequence"/>
</dbReference>
<dbReference type="PANTHER" id="PTHR12110">
    <property type="entry name" value="HYDROXYPYRUVATE ISOMERASE"/>
    <property type="match status" value="1"/>
</dbReference>